<reference evidence="1 2" key="1">
    <citation type="journal article" date="2013" name="ISME J.">
        <title>By their genes ye shall know them: genomic signatures of predatory bacteria.</title>
        <authorList>
            <person name="Pasternak Z."/>
            <person name="Pietrokovski S."/>
            <person name="Rotem O."/>
            <person name="Gophna U."/>
            <person name="Lurie-Weinberger M.N."/>
            <person name="Jurkevitch E."/>
        </authorList>
    </citation>
    <scope>NUCLEOTIDE SEQUENCE [LARGE SCALE GENOMIC DNA]</scope>
    <source>
        <strain evidence="1 2">JSS</strain>
    </source>
</reference>
<dbReference type="AlphaFoldDB" id="M4V993"/>
<keyword evidence="2" id="KW-1185">Reference proteome</keyword>
<organism evidence="1 2">
    <name type="scientific">Pseudobdellovibrio exovorus JSS</name>
    <dbReference type="NCBI Taxonomy" id="1184267"/>
    <lineage>
        <taxon>Bacteria</taxon>
        <taxon>Pseudomonadati</taxon>
        <taxon>Bdellovibrionota</taxon>
        <taxon>Bdellovibrionia</taxon>
        <taxon>Bdellovibrionales</taxon>
        <taxon>Pseudobdellovibrionaceae</taxon>
        <taxon>Pseudobdellovibrio</taxon>
    </lineage>
</organism>
<accession>M4V993</accession>
<name>M4V993_9BACT</name>
<dbReference type="KEGG" id="bex:A11Q_1582"/>
<evidence type="ECO:0000313" key="2">
    <source>
        <dbReference type="Proteomes" id="UP000012040"/>
    </source>
</evidence>
<sequence>MSEQKTKWILLSLSGALLFAIAVWLTSAYVIDRQSKKGLPDPIEIKNTTDRIKANAVQWYTFSLPYEGTLSVSVQVQKGNELDVFLMREDQLAHFKSKNKFNHFPQFESNQSKNYQRHGNLSEGRYSLVVRDPSYGIISSSATDYQIKIKLEP</sequence>
<gene>
    <name evidence="1" type="ORF">A11Q_1582</name>
</gene>
<dbReference type="Gene3D" id="2.60.120.380">
    <property type="match status" value="1"/>
</dbReference>
<proteinExistence type="predicted"/>
<dbReference type="PATRIC" id="fig|1184267.3.peg.1601"/>
<evidence type="ECO:0000313" key="1">
    <source>
        <dbReference type="EMBL" id="AGH95798.1"/>
    </source>
</evidence>
<dbReference type="Proteomes" id="UP000012040">
    <property type="component" value="Chromosome"/>
</dbReference>
<protein>
    <submittedName>
        <fullName evidence="1">Uncharacterized protein</fullName>
    </submittedName>
</protein>
<dbReference type="RefSeq" id="WP_015470288.1">
    <property type="nucleotide sequence ID" value="NC_020813.1"/>
</dbReference>
<dbReference type="EMBL" id="CP003537">
    <property type="protein sequence ID" value="AGH95798.1"/>
    <property type="molecule type" value="Genomic_DNA"/>
</dbReference>
<dbReference type="HOGENOM" id="CLU_1709665_0_0_7"/>